<name>A0A0H3ZV48_VIBSP</name>
<evidence type="ECO:0000313" key="1">
    <source>
        <dbReference type="EMBL" id="AKN38427.1"/>
    </source>
</evidence>
<reference evidence="1" key="1">
    <citation type="journal article" date="2015" name="MBio">
        <title>Eco-Evolutionary Dynamics of Episomes among Ecologically Cohesive Bacterial Populations.</title>
        <authorList>
            <person name="Xue H."/>
            <person name="Cordero O.X."/>
            <person name="Camas F.M."/>
            <person name="Trimble W."/>
            <person name="Meyer F."/>
            <person name="Guglielmini J."/>
            <person name="Rocha E.P."/>
            <person name="Polz M.F."/>
        </authorList>
    </citation>
    <scope>NUCLEOTIDE SEQUENCE</scope>
    <source>
        <strain evidence="1">5S_268</strain>
    </source>
</reference>
<dbReference type="Gene3D" id="1.20.1440.60">
    <property type="entry name" value="23S rRNA-intervening sequence"/>
    <property type="match status" value="1"/>
</dbReference>
<proteinExistence type="predicted"/>
<dbReference type="AlphaFoldDB" id="A0A0H3ZV48"/>
<protein>
    <submittedName>
        <fullName evidence="1">Uncharacterized protein</fullName>
    </submittedName>
</protein>
<sequence>MVASKRFNEVLSSLAVIQAYLILAWELKYLSHAKASELSTRIEEIQKQLHGWQRWFKTQCLNCVKVQGQNK</sequence>
<organism evidence="1">
    <name type="scientific">Vibrio splendidus</name>
    <dbReference type="NCBI Taxonomy" id="29497"/>
    <lineage>
        <taxon>Bacteria</taxon>
        <taxon>Pseudomonadati</taxon>
        <taxon>Pseudomonadota</taxon>
        <taxon>Gammaproteobacteria</taxon>
        <taxon>Vibrionales</taxon>
        <taxon>Vibrionaceae</taxon>
        <taxon>Vibrio</taxon>
    </lineage>
</organism>
<accession>A0A0H3ZV48</accession>
<dbReference type="InterPro" id="IPR036583">
    <property type="entry name" value="23S_rRNA_IVS_sf"/>
</dbReference>
<dbReference type="EMBL" id="KP795585">
    <property type="protein sequence ID" value="AKN38427.1"/>
    <property type="molecule type" value="Genomic_DNA"/>
</dbReference>
<dbReference type="SUPFAM" id="SSF158446">
    <property type="entry name" value="IVS-encoded protein-like"/>
    <property type="match status" value="1"/>
</dbReference>